<evidence type="ECO:0000259" key="2">
    <source>
        <dbReference type="SMART" id="SM00822"/>
    </source>
</evidence>
<dbReference type="Gene3D" id="3.40.50.720">
    <property type="entry name" value="NAD(P)-binding Rossmann-like Domain"/>
    <property type="match status" value="1"/>
</dbReference>
<comment type="caution">
    <text evidence="3">The sequence shown here is derived from an EMBL/GenBank/DDBJ whole genome shotgun (WGS) entry which is preliminary data.</text>
</comment>
<accession>A0A2V3UWW4</accession>
<dbReference type="EMBL" id="QJJM01000009">
    <property type="protein sequence ID" value="PXW73852.1"/>
    <property type="molecule type" value="Genomic_DNA"/>
</dbReference>
<dbReference type="CDD" id="cd05233">
    <property type="entry name" value="SDR_c"/>
    <property type="match status" value="1"/>
</dbReference>
<evidence type="ECO:0000256" key="1">
    <source>
        <dbReference type="ARBA" id="ARBA00006484"/>
    </source>
</evidence>
<keyword evidence="4" id="KW-1185">Reference proteome</keyword>
<proteinExistence type="inferred from homology"/>
<reference evidence="3 4" key="1">
    <citation type="submission" date="2018-05" db="EMBL/GenBank/DDBJ databases">
        <title>Genomic Encyclopedia of Type Strains, Phase IV (KMG-IV): sequencing the most valuable type-strain genomes for metagenomic binning, comparative biology and taxonomic classification.</title>
        <authorList>
            <person name="Goeker M."/>
        </authorList>
    </citation>
    <scope>NUCLEOTIDE SEQUENCE [LARGE SCALE GENOMIC DNA]</scope>
    <source>
        <strain evidence="3 4">DSM 3183</strain>
    </source>
</reference>
<dbReference type="InterPro" id="IPR057326">
    <property type="entry name" value="KR_dom"/>
</dbReference>
<dbReference type="GO" id="GO:0030497">
    <property type="term" value="P:fatty acid elongation"/>
    <property type="evidence" value="ECO:0007669"/>
    <property type="project" value="TreeGrafter"/>
</dbReference>
<dbReference type="AlphaFoldDB" id="A0A2V3UWW4"/>
<evidence type="ECO:0000313" key="3">
    <source>
        <dbReference type="EMBL" id="PXW73852.1"/>
    </source>
</evidence>
<comment type="similarity">
    <text evidence="1">Belongs to the short-chain dehydrogenases/reductases (SDR) family.</text>
</comment>
<dbReference type="PANTHER" id="PTHR42760">
    <property type="entry name" value="SHORT-CHAIN DEHYDROGENASES/REDUCTASES FAMILY MEMBER"/>
    <property type="match status" value="1"/>
</dbReference>
<dbReference type="InterPro" id="IPR002347">
    <property type="entry name" value="SDR_fam"/>
</dbReference>
<dbReference type="PROSITE" id="PS00061">
    <property type="entry name" value="ADH_SHORT"/>
    <property type="match status" value="1"/>
</dbReference>
<sequence length="251" mass="26474">MTLTANLTGQRILVTGASSEGFGAHFARLLAKSGAHVIVTARRLPALEALVEEIRSAGGSAEAIRMDVADLTSVREGMAAAGAIHSCINNAGVAVTKRALDQTEDDYDFVMGINLKGAWNVATEAARGMRERGGGNIINTASITGFQTAAGTGPYAVSKAGVLHMTRQLAMELARFNIRVNALAPGYFLTDINRDQLSGEAGEPLRKRIAMRRYGELPDLDGPLLLLASDASRFMTGSILTVDGGHLVHSL</sequence>
<dbReference type="InterPro" id="IPR036291">
    <property type="entry name" value="NAD(P)-bd_dom_sf"/>
</dbReference>
<dbReference type="Pfam" id="PF13561">
    <property type="entry name" value="adh_short_C2"/>
    <property type="match status" value="1"/>
</dbReference>
<dbReference type="RefSeq" id="WP_110299370.1">
    <property type="nucleotide sequence ID" value="NZ_QJJM01000009.1"/>
</dbReference>
<dbReference type="GO" id="GO:0016616">
    <property type="term" value="F:oxidoreductase activity, acting on the CH-OH group of donors, NAD or NADP as acceptor"/>
    <property type="evidence" value="ECO:0007669"/>
    <property type="project" value="TreeGrafter"/>
</dbReference>
<evidence type="ECO:0000313" key="4">
    <source>
        <dbReference type="Proteomes" id="UP000248014"/>
    </source>
</evidence>
<dbReference type="PRINTS" id="PR00080">
    <property type="entry name" value="SDRFAMILY"/>
</dbReference>
<dbReference type="PRINTS" id="PR00081">
    <property type="entry name" value="GDHRDH"/>
</dbReference>
<organism evidence="3 4">
    <name type="scientific">Blastomonas natatoria</name>
    <dbReference type="NCBI Taxonomy" id="34015"/>
    <lineage>
        <taxon>Bacteria</taxon>
        <taxon>Pseudomonadati</taxon>
        <taxon>Pseudomonadota</taxon>
        <taxon>Alphaproteobacteria</taxon>
        <taxon>Sphingomonadales</taxon>
        <taxon>Sphingomonadaceae</taxon>
        <taxon>Blastomonas</taxon>
    </lineage>
</organism>
<feature type="domain" description="Ketoreductase" evidence="2">
    <location>
        <begin position="10"/>
        <end position="186"/>
    </location>
</feature>
<dbReference type="Proteomes" id="UP000248014">
    <property type="component" value="Unassembled WGS sequence"/>
</dbReference>
<name>A0A2V3UWW4_9SPHN</name>
<dbReference type="SUPFAM" id="SSF51735">
    <property type="entry name" value="NAD(P)-binding Rossmann-fold domains"/>
    <property type="match status" value="1"/>
</dbReference>
<dbReference type="InterPro" id="IPR020904">
    <property type="entry name" value="Sc_DH/Rdtase_CS"/>
</dbReference>
<dbReference type="PANTHER" id="PTHR42760:SF135">
    <property type="entry name" value="BLL7886 PROTEIN"/>
    <property type="match status" value="1"/>
</dbReference>
<gene>
    <name evidence="3" type="ORF">C7451_109141</name>
</gene>
<dbReference type="SMART" id="SM00822">
    <property type="entry name" value="PKS_KR"/>
    <property type="match status" value="1"/>
</dbReference>
<dbReference type="FunFam" id="3.40.50.720:FF:000084">
    <property type="entry name" value="Short-chain dehydrogenase reductase"/>
    <property type="match status" value="1"/>
</dbReference>
<protein>
    <submittedName>
        <fullName evidence="3">NAD(P)-dependent dehydrogenase (Short-subunit alcohol dehydrogenase family)</fullName>
    </submittedName>
</protein>
<dbReference type="OrthoDB" id="9796652at2"/>